<feature type="compositionally biased region" description="Low complexity" evidence="1">
    <location>
        <begin position="422"/>
        <end position="434"/>
    </location>
</feature>
<dbReference type="AlphaFoldDB" id="A0A812U083"/>
<feature type="region of interest" description="Disordered" evidence="1">
    <location>
        <begin position="1"/>
        <end position="101"/>
    </location>
</feature>
<dbReference type="GO" id="GO:0000932">
    <property type="term" value="C:P-body"/>
    <property type="evidence" value="ECO:0007669"/>
    <property type="project" value="TreeGrafter"/>
</dbReference>
<feature type="domain" description="CCR4-NOT transcription complex subunit 1 TTP binding" evidence="2">
    <location>
        <begin position="114"/>
        <end position="239"/>
    </location>
</feature>
<sequence length="434" mass="48062">MPPKGLRSSEQQRRWVPVSASAARSKVLEKQNSETKESQEKSLPDEGGCKEPDGRGSREQEVQPRQMTLLSEHASEGQNSEGVVQETASTEGMGGSNGHLTGSARFPKASTNVGTGVDVDAISVGLFESFYRERIDVQAFVALIRRFSHENESQLRRIHQKVVLLLMEDFQSLPHWPEKELLRTGELMGQLIRWNLIPDHGPLQRTLCCMLHALKEPANSLLHRFGHRVLEQFRSRLADTDVAAMLARHIVQPSLRLEDEDRWEVKQRSMRATRVPMNGAVEQQLPRTSVNQTQVVSQTLLASVPSSVPLRSQGIQAAGVTWMFGSVAKAPPRQPPRQPKQGATACAEEKRDRDARGKQNKRSSARRKNATNQDRSGQSTVWPTFIEVELDTLKFCLTDEDVEARADTSAPVPANVSDEPGATPTAAQAAAVSH</sequence>
<dbReference type="InterPro" id="IPR032193">
    <property type="entry name" value="CNOT1_TTP_bind"/>
</dbReference>
<protein>
    <submittedName>
        <fullName evidence="3">Cnot1 protein</fullName>
    </submittedName>
</protein>
<comment type="caution">
    <text evidence="3">The sequence shown here is derived from an EMBL/GenBank/DDBJ whole genome shotgun (WGS) entry which is preliminary data.</text>
</comment>
<evidence type="ECO:0000313" key="3">
    <source>
        <dbReference type="EMBL" id="CAE7556864.1"/>
    </source>
</evidence>
<gene>
    <name evidence="3" type="primary">cnot1</name>
    <name evidence="3" type="ORF">SNAT2548_LOCUS31323</name>
</gene>
<evidence type="ECO:0000313" key="4">
    <source>
        <dbReference type="Proteomes" id="UP000604046"/>
    </source>
</evidence>
<dbReference type="OrthoDB" id="1933107at2759"/>
<feature type="compositionally biased region" description="Polar residues" evidence="1">
    <location>
        <begin position="76"/>
        <end position="90"/>
    </location>
</feature>
<dbReference type="InterPro" id="IPR038535">
    <property type="entry name" value="CNOT1_TTP_bind_sf"/>
</dbReference>
<proteinExistence type="predicted"/>
<accession>A0A812U083</accession>
<feature type="region of interest" description="Disordered" evidence="1">
    <location>
        <begin position="404"/>
        <end position="434"/>
    </location>
</feature>
<feature type="compositionally biased region" description="Basic and acidic residues" evidence="1">
    <location>
        <begin position="26"/>
        <end position="62"/>
    </location>
</feature>
<evidence type="ECO:0000259" key="2">
    <source>
        <dbReference type="Pfam" id="PF16417"/>
    </source>
</evidence>
<keyword evidence="4" id="KW-1185">Reference proteome</keyword>
<dbReference type="PANTHER" id="PTHR13162:SF8">
    <property type="entry name" value="CCR4-NOT TRANSCRIPTION COMPLEX SUBUNIT 1"/>
    <property type="match status" value="1"/>
</dbReference>
<dbReference type="EMBL" id="CAJNDS010002652">
    <property type="protein sequence ID" value="CAE7556864.1"/>
    <property type="molecule type" value="Genomic_DNA"/>
</dbReference>
<dbReference type="Proteomes" id="UP000604046">
    <property type="component" value="Unassembled WGS sequence"/>
</dbReference>
<dbReference type="GO" id="GO:0060090">
    <property type="term" value="F:molecular adaptor activity"/>
    <property type="evidence" value="ECO:0007669"/>
    <property type="project" value="TreeGrafter"/>
</dbReference>
<dbReference type="GO" id="GO:0000288">
    <property type="term" value="P:nuclear-transcribed mRNA catabolic process, deadenylation-dependent decay"/>
    <property type="evidence" value="ECO:0007669"/>
    <property type="project" value="TreeGrafter"/>
</dbReference>
<evidence type="ECO:0000256" key="1">
    <source>
        <dbReference type="SAM" id="MobiDB-lite"/>
    </source>
</evidence>
<feature type="compositionally biased region" description="Basic and acidic residues" evidence="1">
    <location>
        <begin position="347"/>
        <end position="357"/>
    </location>
</feature>
<dbReference type="Gene3D" id="1.25.40.840">
    <property type="entry name" value="CCR4-NOT transcription complex subunit 1 TTP binding domain"/>
    <property type="match status" value="1"/>
</dbReference>
<dbReference type="PANTHER" id="PTHR13162">
    <property type="entry name" value="CCR4-NOT TRANSCRIPTION COMPLEX"/>
    <property type="match status" value="1"/>
</dbReference>
<feature type="region of interest" description="Disordered" evidence="1">
    <location>
        <begin position="327"/>
        <end position="378"/>
    </location>
</feature>
<dbReference type="GO" id="GO:0017148">
    <property type="term" value="P:negative regulation of translation"/>
    <property type="evidence" value="ECO:0007669"/>
    <property type="project" value="InterPro"/>
</dbReference>
<name>A0A812U083_9DINO</name>
<dbReference type="Pfam" id="PF16417">
    <property type="entry name" value="CNOT1_TTP_bind"/>
    <property type="match status" value="1"/>
</dbReference>
<feature type="compositionally biased region" description="Basic residues" evidence="1">
    <location>
        <begin position="358"/>
        <end position="369"/>
    </location>
</feature>
<dbReference type="InterPro" id="IPR040398">
    <property type="entry name" value="Not1"/>
</dbReference>
<reference evidence="3" key="1">
    <citation type="submission" date="2021-02" db="EMBL/GenBank/DDBJ databases">
        <authorList>
            <person name="Dougan E. K."/>
            <person name="Rhodes N."/>
            <person name="Thang M."/>
            <person name="Chan C."/>
        </authorList>
    </citation>
    <scope>NUCLEOTIDE SEQUENCE</scope>
</reference>
<organism evidence="3 4">
    <name type="scientific">Symbiodinium natans</name>
    <dbReference type="NCBI Taxonomy" id="878477"/>
    <lineage>
        <taxon>Eukaryota</taxon>
        <taxon>Sar</taxon>
        <taxon>Alveolata</taxon>
        <taxon>Dinophyceae</taxon>
        <taxon>Suessiales</taxon>
        <taxon>Symbiodiniaceae</taxon>
        <taxon>Symbiodinium</taxon>
    </lineage>
</organism>
<dbReference type="GO" id="GO:0030015">
    <property type="term" value="C:CCR4-NOT core complex"/>
    <property type="evidence" value="ECO:0007669"/>
    <property type="project" value="InterPro"/>
</dbReference>